<dbReference type="PANTHER" id="PTHR30349:SF64">
    <property type="entry name" value="PROPHAGE INTEGRASE INTD-RELATED"/>
    <property type="match status" value="1"/>
</dbReference>
<dbReference type="InterPro" id="IPR002104">
    <property type="entry name" value="Integrase_catalytic"/>
</dbReference>
<dbReference type="OrthoDB" id="1493636at2"/>
<evidence type="ECO:0000259" key="4">
    <source>
        <dbReference type="PROSITE" id="PS51898"/>
    </source>
</evidence>
<dbReference type="GO" id="GO:0015074">
    <property type="term" value="P:DNA integration"/>
    <property type="evidence" value="ECO:0007669"/>
    <property type="project" value="InterPro"/>
</dbReference>
<dbReference type="Gene3D" id="1.10.150.130">
    <property type="match status" value="1"/>
</dbReference>
<dbReference type="EMBL" id="PDUD01000018">
    <property type="protein sequence ID" value="PHN06175.1"/>
    <property type="molecule type" value="Genomic_DNA"/>
</dbReference>
<dbReference type="InterPro" id="IPR011010">
    <property type="entry name" value="DNA_brk_join_enz"/>
</dbReference>
<evidence type="ECO:0000256" key="1">
    <source>
        <dbReference type="ARBA" id="ARBA00008857"/>
    </source>
</evidence>
<dbReference type="GO" id="GO:0003677">
    <property type="term" value="F:DNA binding"/>
    <property type="evidence" value="ECO:0007669"/>
    <property type="project" value="UniProtKB-KW"/>
</dbReference>
<dbReference type="Pfam" id="PF00589">
    <property type="entry name" value="Phage_integrase"/>
    <property type="match status" value="1"/>
</dbReference>
<dbReference type="InterPro" id="IPR035386">
    <property type="entry name" value="Arm-DNA-bind_5"/>
</dbReference>
<protein>
    <recommendedName>
        <fullName evidence="4">Tyr recombinase domain-containing protein</fullName>
    </recommendedName>
</protein>
<evidence type="ECO:0000313" key="6">
    <source>
        <dbReference type="Proteomes" id="UP000223913"/>
    </source>
</evidence>
<sequence length="391" mass="45142">MSLKKILWKYDPHKDGRCDIKIYVYQKGKQRHYSTGLAVLPKEWDERNGIVKRSHPNHKVYNTRIRKLYLELEEHFFSGGNFDNFGQEEQKASLLSFCEEVLQRADNGQYNLAEGTLKGYRGLLRRMKEYCQFYGLQDIYFEDIDMAFYRKFSDYLTTHAGCGLPGLGKHIKITKRLMNMGLEEKLHSNLSHRDPAFKQPRMKASSKIYLTTDEIDQLEQLDLSSQPNMERERDRFLLAYWFVMRFSDVCRVKREWLFNLQGKQFLRYTSTKTKVEATLPIKASALALMGKHLYDFSFSGNVQGNRELKTIAAMAGINTPTSQDGKSGPKSMFVTTHTARRSAATNLYLEGVSLKMIGDLGGWKDLQSLRTYLRASGLDTAQVAVDLDFFS</sequence>
<evidence type="ECO:0000256" key="2">
    <source>
        <dbReference type="ARBA" id="ARBA00023125"/>
    </source>
</evidence>
<dbReference type="Gene3D" id="1.10.443.10">
    <property type="entry name" value="Intergrase catalytic core"/>
    <property type="match status" value="1"/>
</dbReference>
<keyword evidence="3" id="KW-0233">DNA recombination</keyword>
<keyword evidence="2" id="KW-0238">DNA-binding</keyword>
<dbReference type="Pfam" id="PF13102">
    <property type="entry name" value="Phage_int_SAM_5"/>
    <property type="match status" value="1"/>
</dbReference>
<feature type="domain" description="Tyr recombinase" evidence="4">
    <location>
        <begin position="205"/>
        <end position="385"/>
    </location>
</feature>
<dbReference type="InterPro" id="IPR050090">
    <property type="entry name" value="Tyrosine_recombinase_XerCD"/>
</dbReference>
<comment type="caution">
    <text evidence="5">The sequence shown here is derived from an EMBL/GenBank/DDBJ whole genome shotgun (WGS) entry which is preliminary data.</text>
</comment>
<evidence type="ECO:0000256" key="3">
    <source>
        <dbReference type="ARBA" id="ARBA00023172"/>
    </source>
</evidence>
<dbReference type="InterPro" id="IPR013762">
    <property type="entry name" value="Integrase-like_cat_sf"/>
</dbReference>
<name>A0A2D0NCF6_FLAN2</name>
<organism evidence="5 6">
    <name type="scientific">Flavilitoribacter nigricans (strain ATCC 23147 / DSM 23189 / NBRC 102662 / NCIMB 1420 / SS-2)</name>
    <name type="common">Lewinella nigricans</name>
    <dbReference type="NCBI Taxonomy" id="1122177"/>
    <lineage>
        <taxon>Bacteria</taxon>
        <taxon>Pseudomonadati</taxon>
        <taxon>Bacteroidota</taxon>
        <taxon>Saprospiria</taxon>
        <taxon>Saprospirales</taxon>
        <taxon>Lewinellaceae</taxon>
        <taxon>Flavilitoribacter</taxon>
    </lineage>
</organism>
<dbReference type="SUPFAM" id="SSF56349">
    <property type="entry name" value="DNA breaking-rejoining enzymes"/>
    <property type="match status" value="1"/>
</dbReference>
<reference evidence="5 6" key="1">
    <citation type="submission" date="2017-10" db="EMBL/GenBank/DDBJ databases">
        <title>The draft genome sequence of Lewinella nigricans NBRC 102662.</title>
        <authorList>
            <person name="Wang K."/>
        </authorList>
    </citation>
    <scope>NUCLEOTIDE SEQUENCE [LARGE SCALE GENOMIC DNA]</scope>
    <source>
        <strain evidence="5 6">NBRC 102662</strain>
    </source>
</reference>
<dbReference type="Pfam" id="PF17293">
    <property type="entry name" value="Arm-DNA-bind_5"/>
    <property type="match status" value="1"/>
</dbReference>
<accession>A0A2D0NCF6</accession>
<dbReference type="InterPro" id="IPR010998">
    <property type="entry name" value="Integrase_recombinase_N"/>
</dbReference>
<dbReference type="InterPro" id="IPR025269">
    <property type="entry name" value="SAM-like_dom"/>
</dbReference>
<dbReference type="GO" id="GO:0006310">
    <property type="term" value="P:DNA recombination"/>
    <property type="evidence" value="ECO:0007669"/>
    <property type="project" value="UniProtKB-KW"/>
</dbReference>
<dbReference type="PROSITE" id="PS51898">
    <property type="entry name" value="TYR_RECOMBINASE"/>
    <property type="match status" value="1"/>
</dbReference>
<dbReference type="PANTHER" id="PTHR30349">
    <property type="entry name" value="PHAGE INTEGRASE-RELATED"/>
    <property type="match status" value="1"/>
</dbReference>
<proteinExistence type="inferred from homology"/>
<dbReference type="RefSeq" id="WP_099150159.1">
    <property type="nucleotide sequence ID" value="NZ_PDUD01000018.1"/>
</dbReference>
<keyword evidence="6" id="KW-1185">Reference proteome</keyword>
<comment type="similarity">
    <text evidence="1">Belongs to the 'phage' integrase family.</text>
</comment>
<evidence type="ECO:0000313" key="5">
    <source>
        <dbReference type="EMBL" id="PHN06175.1"/>
    </source>
</evidence>
<gene>
    <name evidence="5" type="ORF">CRP01_11360</name>
</gene>
<dbReference type="Proteomes" id="UP000223913">
    <property type="component" value="Unassembled WGS sequence"/>
</dbReference>
<dbReference type="AlphaFoldDB" id="A0A2D0NCF6"/>